<dbReference type="AlphaFoldDB" id="L2F6E2"/>
<gene>
    <name evidence="1" type="ORF">MOMA_07986</name>
</gene>
<proteinExistence type="predicted"/>
<dbReference type="PATRIC" id="fig|1230338.3.peg.1707"/>
<sequence length="79" mass="9154">MQLLHPTTCDLQNQLIQLQSQITFMEATLDTLNDIVTKQNQQLSAQQRQLQLLYQKISTMPTESQIQPFDVLADKPPHY</sequence>
<dbReference type="Proteomes" id="UP000023795">
    <property type="component" value="Unassembled WGS sequence"/>
</dbReference>
<protein>
    <submittedName>
        <fullName evidence="1">Putative SlyX protein</fullName>
    </submittedName>
</protein>
<organism evidence="1 2">
    <name type="scientific">Moraxella macacae 0408225</name>
    <dbReference type="NCBI Taxonomy" id="1230338"/>
    <lineage>
        <taxon>Bacteria</taxon>
        <taxon>Pseudomonadati</taxon>
        <taxon>Pseudomonadota</taxon>
        <taxon>Gammaproteobacteria</taxon>
        <taxon>Moraxellales</taxon>
        <taxon>Moraxellaceae</taxon>
        <taxon>Moraxella</taxon>
    </lineage>
</organism>
<dbReference type="PANTHER" id="PTHR36508">
    <property type="entry name" value="PROTEIN SLYX"/>
    <property type="match status" value="1"/>
</dbReference>
<dbReference type="InterPro" id="IPR007236">
    <property type="entry name" value="SlyX"/>
</dbReference>
<comment type="caution">
    <text evidence="1">The sequence shown here is derived from an EMBL/GenBank/DDBJ whole genome shotgun (WGS) entry which is preliminary data.</text>
</comment>
<dbReference type="STRING" id="1230338.MOMA_07986"/>
<dbReference type="RefSeq" id="WP_009502043.1">
    <property type="nucleotide sequence ID" value="NZ_ANIN01000002.1"/>
</dbReference>
<keyword evidence="2" id="KW-1185">Reference proteome</keyword>
<name>L2F6E2_9GAMM</name>
<dbReference type="eggNOG" id="COG2900">
    <property type="taxonomic scope" value="Bacteria"/>
</dbReference>
<dbReference type="EMBL" id="ANIN01000002">
    <property type="protein sequence ID" value="ELA08485.1"/>
    <property type="molecule type" value="Genomic_DNA"/>
</dbReference>
<reference evidence="1 2" key="1">
    <citation type="journal article" date="2013" name="Genome Announc.">
        <title>Genome Sequence of Moraxella macacae 0408225, a Novel Bacterial Species Isolated from a Cynomolgus Macaque with Epistaxis.</title>
        <authorList>
            <person name="Ladner J.T."/>
            <person name="Whitehouse C.A."/>
            <person name="Koroleva G.I."/>
            <person name="Palacios G.F."/>
        </authorList>
    </citation>
    <scope>NUCLEOTIDE SEQUENCE [LARGE SCALE GENOMIC DNA]</scope>
    <source>
        <strain evidence="1 2">0408225</strain>
    </source>
</reference>
<evidence type="ECO:0000313" key="1">
    <source>
        <dbReference type="EMBL" id="ELA08485.1"/>
    </source>
</evidence>
<dbReference type="Pfam" id="PF04102">
    <property type="entry name" value="SlyX"/>
    <property type="match status" value="1"/>
</dbReference>
<evidence type="ECO:0000313" key="2">
    <source>
        <dbReference type="Proteomes" id="UP000023795"/>
    </source>
</evidence>
<dbReference type="Gene3D" id="1.20.5.300">
    <property type="match status" value="1"/>
</dbReference>
<dbReference type="PANTHER" id="PTHR36508:SF1">
    <property type="entry name" value="PROTEIN SLYX"/>
    <property type="match status" value="1"/>
</dbReference>
<accession>L2F6E2</accession>